<feature type="non-terminal residue" evidence="1">
    <location>
        <position position="1"/>
    </location>
</feature>
<organism evidence="1">
    <name type="scientific">Graphocephala atropunctata</name>
    <dbReference type="NCBI Taxonomy" id="36148"/>
    <lineage>
        <taxon>Eukaryota</taxon>
        <taxon>Metazoa</taxon>
        <taxon>Ecdysozoa</taxon>
        <taxon>Arthropoda</taxon>
        <taxon>Hexapoda</taxon>
        <taxon>Insecta</taxon>
        <taxon>Pterygota</taxon>
        <taxon>Neoptera</taxon>
        <taxon>Paraneoptera</taxon>
        <taxon>Hemiptera</taxon>
        <taxon>Auchenorrhyncha</taxon>
        <taxon>Membracoidea</taxon>
        <taxon>Cicadellidae</taxon>
        <taxon>Cicadellinae</taxon>
        <taxon>Cicadellini</taxon>
        <taxon>Graphocephala</taxon>
    </lineage>
</organism>
<evidence type="ECO:0000313" key="1">
    <source>
        <dbReference type="EMBL" id="JAT08365.1"/>
    </source>
</evidence>
<sequence>TKSRKTLVNSAKDFFECATIECDKINVLYTPKANVEANRPLLDARFSRALEITGIQSYHTFLRADELHIYARQTAVSKETKIQVLQPSVRLRYSDVYSSDVSSDEERPMVHEEEETVTDTYNSDNIEEGDWVVVIYDGWFPGVVERM</sequence>
<feature type="non-terminal residue" evidence="1">
    <location>
        <position position="147"/>
    </location>
</feature>
<dbReference type="EMBL" id="GEBQ01031612">
    <property type="protein sequence ID" value="JAT08365.1"/>
    <property type="molecule type" value="Transcribed_RNA"/>
</dbReference>
<accession>A0A1B6KAB5</accession>
<dbReference type="AlphaFoldDB" id="A0A1B6KAB5"/>
<proteinExistence type="predicted"/>
<protein>
    <submittedName>
        <fullName evidence="1">Uncharacterized protein</fullName>
    </submittedName>
</protein>
<name>A0A1B6KAB5_9HEMI</name>
<gene>
    <name evidence="1" type="ORF">g.7041</name>
</gene>
<reference evidence="1" key="1">
    <citation type="submission" date="2015-11" db="EMBL/GenBank/DDBJ databases">
        <title>De novo transcriptome assembly of four potential Pierce s Disease insect vectors from Arizona vineyards.</title>
        <authorList>
            <person name="Tassone E.E."/>
        </authorList>
    </citation>
    <scope>NUCLEOTIDE SEQUENCE</scope>
</reference>